<dbReference type="SUPFAM" id="SSF55797">
    <property type="entry name" value="PR-1-like"/>
    <property type="match status" value="1"/>
</dbReference>
<dbReference type="RefSeq" id="XP_012762159.1">
    <property type="nucleotide sequence ID" value="XM_012906705.1"/>
</dbReference>
<evidence type="ECO:0000313" key="5">
    <source>
        <dbReference type="Proteomes" id="UP000027581"/>
    </source>
</evidence>
<dbReference type="SMART" id="SM00198">
    <property type="entry name" value="SCP"/>
    <property type="match status" value="1"/>
</dbReference>
<keyword evidence="5" id="KW-1185">Reference proteome</keyword>
<name>A0A060RQ23_PLARE</name>
<gene>
    <name evidence="3" type="ORF">PRCDC_0704000</name>
    <name evidence="4" type="ORF">PRSY57_0704000</name>
</gene>
<feature type="chain" id="PRO_5008454109" evidence="1">
    <location>
        <begin position="24"/>
        <end position="194"/>
    </location>
</feature>
<proteinExistence type="predicted"/>
<dbReference type="FunFam" id="3.40.33.10:FF:000030">
    <property type="entry name" value="Cysteine-rich secretory protein, putative"/>
    <property type="match status" value="1"/>
</dbReference>
<keyword evidence="1" id="KW-0732">Signal</keyword>
<evidence type="ECO:0000313" key="6">
    <source>
        <dbReference type="Proteomes" id="UP000076359"/>
    </source>
</evidence>
<reference evidence="4 6" key="3">
    <citation type="journal article" date="2016" name="Nat. Commun.">
        <title>Genomes of cryptic chimpanzee Plasmodium species reveal key evolutionary events leading to human malaria.</title>
        <authorList>
            <person name="Sundararaman S.A."/>
            <person name="Plenderleith L.J."/>
            <person name="Liu W."/>
            <person name="Loy D.E."/>
            <person name="Learn G.H."/>
            <person name="Li Y."/>
            <person name="Shaw K.S."/>
            <person name="Ayouba A."/>
            <person name="Peeters M."/>
            <person name="Speede S."/>
            <person name="Shaw G.M."/>
            <person name="Bushman F.D."/>
            <person name="Brisson D."/>
            <person name="Rayner J.C."/>
            <person name="Sharp P.M."/>
            <person name="Hahn B.H."/>
        </authorList>
    </citation>
    <scope>NUCLEOTIDE SEQUENCE [LARGE SCALE GENOMIC DNA]</scope>
    <source>
        <strain evidence="4 6">SY57</strain>
    </source>
</reference>
<dbReference type="AlphaFoldDB" id="A0A060RQ23"/>
<dbReference type="InterPro" id="IPR014044">
    <property type="entry name" value="CAP_dom"/>
</dbReference>
<dbReference type="VEuPathDB" id="PlasmoDB:PRG01_0704000"/>
<protein>
    <submittedName>
        <fullName evidence="3">Cysteine-rich secretory protein, putative</fullName>
    </submittedName>
</protein>
<accession>A0A060RQ23</accession>
<evidence type="ECO:0000313" key="3">
    <source>
        <dbReference type="EMBL" id="CDO63533.1"/>
    </source>
</evidence>
<dbReference type="Pfam" id="PF00188">
    <property type="entry name" value="CAP"/>
    <property type="match status" value="1"/>
</dbReference>
<evidence type="ECO:0000313" key="4">
    <source>
        <dbReference type="EMBL" id="KYO00386.1"/>
    </source>
</evidence>
<dbReference type="EMBL" id="LVLA01000008">
    <property type="protein sequence ID" value="KYO00386.1"/>
    <property type="molecule type" value="Genomic_DNA"/>
</dbReference>
<evidence type="ECO:0000256" key="1">
    <source>
        <dbReference type="SAM" id="SignalP"/>
    </source>
</evidence>
<dbReference type="PRINTS" id="PR00837">
    <property type="entry name" value="V5TPXLIKE"/>
</dbReference>
<dbReference type="VEuPathDB" id="PlasmoDB:PRCDC_0704000"/>
<dbReference type="KEGG" id="prei:PRSY57_0704000"/>
<sequence length="194" mass="22726">MIGIMNIFFLFFVFISSYIYVNGQFCKFNKEFIKERHNDFRLKHNAKPLKWSKKLEEIATYEANLIRDNSDCIVSAKQVDTNYFSFFKNENIEASVDTWYEGINDYDFELGCIKRNDNIFEFTRIIWKSSENLGCATACCKTKGILICKYDNNTNKPGYFADNVGTIDTMYVLDNLNNGIHIMKNDHSDKRTQL</sequence>
<reference evidence="3" key="1">
    <citation type="submission" date="2014-01" db="EMBL/GenBank/DDBJ databases">
        <authorList>
            <person name="Aslett M."/>
        </authorList>
    </citation>
    <scope>NUCLEOTIDE SEQUENCE</scope>
    <source>
        <strain evidence="3">CDC</strain>
    </source>
</reference>
<dbReference type="InterPro" id="IPR001283">
    <property type="entry name" value="CRISP-related"/>
</dbReference>
<reference evidence="3" key="2">
    <citation type="submission" date="2014-05" db="EMBL/GenBank/DDBJ databases">
        <title>The genome sequences of chimpanzee malaria parasites reveal the path to human adaptation.</title>
        <authorList>
            <person name="Otto T.D."/>
            <person name="Rayner J.C."/>
            <person name="Boehme U."/>
            <person name="Pain A."/>
            <person name="Spottiswoode N."/>
            <person name="Sanders M."/>
            <person name="Quail M."/>
            <person name="Ollomo B."/>
            <person name="Renaud F."/>
            <person name="Thomas A.W."/>
            <person name="Prugnolle F."/>
            <person name="Conway D.J."/>
            <person name="Newbold C."/>
            <person name="Berriman M."/>
        </authorList>
    </citation>
    <scope>NUCLEOTIDE SEQUENCE [LARGE SCALE GENOMIC DNA]</scope>
    <source>
        <strain evidence="3">CDC</strain>
    </source>
</reference>
<dbReference type="EMBL" id="HG810768">
    <property type="protein sequence ID" value="CDO63533.1"/>
    <property type="molecule type" value="Genomic_DNA"/>
</dbReference>
<feature type="domain" description="SCP" evidence="2">
    <location>
        <begin position="27"/>
        <end position="158"/>
    </location>
</feature>
<organism evidence="3 5">
    <name type="scientific">Plasmodium reichenowi</name>
    <dbReference type="NCBI Taxonomy" id="5854"/>
    <lineage>
        <taxon>Eukaryota</taxon>
        <taxon>Sar</taxon>
        <taxon>Alveolata</taxon>
        <taxon>Apicomplexa</taxon>
        <taxon>Aconoidasida</taxon>
        <taxon>Haemosporida</taxon>
        <taxon>Plasmodiidae</taxon>
        <taxon>Plasmodium</taxon>
        <taxon>Plasmodium (Laverania)</taxon>
    </lineage>
</organism>
<dbReference type="PANTHER" id="PTHR10334">
    <property type="entry name" value="CYSTEINE-RICH SECRETORY PROTEIN-RELATED"/>
    <property type="match status" value="1"/>
</dbReference>
<dbReference type="Gene3D" id="3.40.33.10">
    <property type="entry name" value="CAP"/>
    <property type="match status" value="1"/>
</dbReference>
<dbReference type="Proteomes" id="UP000076359">
    <property type="component" value="Unassembled WGS sequence"/>
</dbReference>
<feature type="signal peptide" evidence="1">
    <location>
        <begin position="1"/>
        <end position="23"/>
    </location>
</feature>
<evidence type="ECO:0000259" key="2">
    <source>
        <dbReference type="SMART" id="SM00198"/>
    </source>
</evidence>
<dbReference type="GeneID" id="24530290"/>
<dbReference type="InterPro" id="IPR035940">
    <property type="entry name" value="CAP_sf"/>
</dbReference>
<dbReference type="Proteomes" id="UP000027581">
    <property type="component" value="Unassembled WGS sequence"/>
</dbReference>